<proteinExistence type="predicted"/>
<evidence type="ECO:0000256" key="1">
    <source>
        <dbReference type="SAM" id="MobiDB-lite"/>
    </source>
</evidence>
<dbReference type="InterPro" id="IPR012337">
    <property type="entry name" value="RNaseH-like_sf"/>
</dbReference>
<dbReference type="EMBL" id="KN817590">
    <property type="protein sequence ID" value="KJA18309.1"/>
    <property type="molecule type" value="Genomic_DNA"/>
</dbReference>
<evidence type="ECO:0000313" key="3">
    <source>
        <dbReference type="EMBL" id="KJA18309.1"/>
    </source>
</evidence>
<gene>
    <name evidence="3" type="ORF">HYPSUDRAFT_69968</name>
</gene>
<organism evidence="3 4">
    <name type="scientific">Hypholoma sublateritium (strain FD-334 SS-4)</name>
    <dbReference type="NCBI Taxonomy" id="945553"/>
    <lineage>
        <taxon>Eukaryota</taxon>
        <taxon>Fungi</taxon>
        <taxon>Dikarya</taxon>
        <taxon>Basidiomycota</taxon>
        <taxon>Agaricomycotina</taxon>
        <taxon>Agaricomycetes</taxon>
        <taxon>Agaricomycetidae</taxon>
        <taxon>Agaricales</taxon>
        <taxon>Agaricineae</taxon>
        <taxon>Strophariaceae</taxon>
        <taxon>Hypholoma</taxon>
    </lineage>
</organism>
<keyword evidence="4" id="KW-1185">Reference proteome</keyword>
<dbReference type="OrthoDB" id="2690041at2759"/>
<dbReference type="OMA" id="DAHIMAM"/>
<feature type="region of interest" description="Disordered" evidence="1">
    <location>
        <begin position="213"/>
        <end position="254"/>
    </location>
</feature>
<reference evidence="4" key="1">
    <citation type="submission" date="2014-04" db="EMBL/GenBank/DDBJ databases">
        <title>Evolutionary Origins and Diversification of the Mycorrhizal Mutualists.</title>
        <authorList>
            <consortium name="DOE Joint Genome Institute"/>
            <consortium name="Mycorrhizal Genomics Consortium"/>
            <person name="Kohler A."/>
            <person name="Kuo A."/>
            <person name="Nagy L.G."/>
            <person name="Floudas D."/>
            <person name="Copeland A."/>
            <person name="Barry K.W."/>
            <person name="Cichocki N."/>
            <person name="Veneault-Fourrey C."/>
            <person name="LaButti K."/>
            <person name="Lindquist E.A."/>
            <person name="Lipzen A."/>
            <person name="Lundell T."/>
            <person name="Morin E."/>
            <person name="Murat C."/>
            <person name="Riley R."/>
            <person name="Ohm R."/>
            <person name="Sun H."/>
            <person name="Tunlid A."/>
            <person name="Henrissat B."/>
            <person name="Grigoriev I.V."/>
            <person name="Hibbett D.S."/>
            <person name="Martin F."/>
        </authorList>
    </citation>
    <scope>NUCLEOTIDE SEQUENCE [LARGE SCALE GENOMIC DNA]</scope>
    <source>
        <strain evidence="4">FD-334 SS-4</strain>
    </source>
</reference>
<feature type="compositionally biased region" description="Low complexity" evidence="1">
    <location>
        <begin position="215"/>
        <end position="226"/>
    </location>
</feature>
<dbReference type="Proteomes" id="UP000054270">
    <property type="component" value="Unassembled WGS sequence"/>
</dbReference>
<evidence type="ECO:0000313" key="4">
    <source>
        <dbReference type="Proteomes" id="UP000054270"/>
    </source>
</evidence>
<dbReference type="InterPro" id="IPR008906">
    <property type="entry name" value="HATC_C_dom"/>
</dbReference>
<dbReference type="SUPFAM" id="SSF53098">
    <property type="entry name" value="Ribonuclease H-like"/>
    <property type="match status" value="1"/>
</dbReference>
<sequence length="404" mass="46196">MCEGTWVFARSSSQRKDMFLAAQDILGEKALLQLLIDMKVRWSSTYIMLCRAESRMESVNRFVSDMSKKEKNLDKKKKIDAMELSEEEWTRVGLFCNLLGYADDAQQAFSADKLPTLYNALPAIEKMYSSWEKALNKEKYAAFVPALQEGMSKLNEYYEKTAASDAHIMAMLLHPEQKLGYFKKNWEASLVEKVKELALNKLEERYKHIHASGTSSNVASSASQNSRRVKKRSGVSRRVMDTDSEDEDEVDPLSDPSKPWLAEFNRYLMVVESIPKDMNIVEWWGLNAHRYPVWASLARDYLAVMASSVSSERAFSSAGITISKRRNRLKGDIVEALQCLKCMYHEDLIFRDVVTTADVRVELEDMEYSDYGKTTDEAVDDATTFTWDSLVDDDDDDVDVIVIN</sequence>
<protein>
    <recommendedName>
        <fullName evidence="2">HAT C-terminal dimerisation domain-containing protein</fullName>
    </recommendedName>
</protein>
<dbReference type="GO" id="GO:0046983">
    <property type="term" value="F:protein dimerization activity"/>
    <property type="evidence" value="ECO:0007669"/>
    <property type="project" value="InterPro"/>
</dbReference>
<feature type="domain" description="HAT C-terminal dimerisation" evidence="2">
    <location>
        <begin position="264"/>
        <end position="341"/>
    </location>
</feature>
<evidence type="ECO:0000259" key="2">
    <source>
        <dbReference type="Pfam" id="PF05699"/>
    </source>
</evidence>
<dbReference type="AlphaFoldDB" id="A0A0D2NH66"/>
<accession>A0A0D2NH66</accession>
<name>A0A0D2NH66_HYPSF</name>
<feature type="compositionally biased region" description="Acidic residues" evidence="1">
    <location>
        <begin position="242"/>
        <end position="252"/>
    </location>
</feature>
<dbReference type="PANTHER" id="PTHR23272">
    <property type="entry name" value="BED FINGER-RELATED"/>
    <property type="match status" value="1"/>
</dbReference>
<dbReference type="Pfam" id="PF05699">
    <property type="entry name" value="Dimer_Tnp_hAT"/>
    <property type="match status" value="1"/>
</dbReference>